<name>A0AAD5MKT2_PARTN</name>
<dbReference type="Proteomes" id="UP001196413">
    <property type="component" value="Unassembled WGS sequence"/>
</dbReference>
<comment type="caution">
    <text evidence="1">The sequence shown here is derived from an EMBL/GenBank/DDBJ whole genome shotgun (WGS) entry which is preliminary data.</text>
</comment>
<protein>
    <submittedName>
        <fullName evidence="1">Uncharacterized protein</fullName>
    </submittedName>
</protein>
<evidence type="ECO:0000313" key="2">
    <source>
        <dbReference type="Proteomes" id="UP001196413"/>
    </source>
</evidence>
<sequence length="104" mass="11376">MGRTYGTSLKHFNTMEDSCVREERLATMWGHALLQKTSHPTISENARTRIPCSAGSSIAGKVGKVSFALGVTNTRTAVPPSLPHKQLPIFFHSTVPELRCKPSI</sequence>
<dbReference type="AlphaFoldDB" id="A0AAD5MKT2"/>
<gene>
    <name evidence="1" type="ORF">KIN20_006698</name>
</gene>
<organism evidence="1 2">
    <name type="scientific">Parelaphostrongylus tenuis</name>
    <name type="common">Meningeal worm</name>
    <dbReference type="NCBI Taxonomy" id="148309"/>
    <lineage>
        <taxon>Eukaryota</taxon>
        <taxon>Metazoa</taxon>
        <taxon>Ecdysozoa</taxon>
        <taxon>Nematoda</taxon>
        <taxon>Chromadorea</taxon>
        <taxon>Rhabditida</taxon>
        <taxon>Rhabditina</taxon>
        <taxon>Rhabditomorpha</taxon>
        <taxon>Strongyloidea</taxon>
        <taxon>Metastrongylidae</taxon>
        <taxon>Parelaphostrongylus</taxon>
    </lineage>
</organism>
<proteinExistence type="predicted"/>
<keyword evidence="2" id="KW-1185">Reference proteome</keyword>
<evidence type="ECO:0000313" key="1">
    <source>
        <dbReference type="EMBL" id="KAJ1350812.1"/>
    </source>
</evidence>
<accession>A0AAD5MKT2</accession>
<dbReference type="EMBL" id="JAHQIW010000945">
    <property type="protein sequence ID" value="KAJ1350812.1"/>
    <property type="molecule type" value="Genomic_DNA"/>
</dbReference>
<reference evidence="1" key="1">
    <citation type="submission" date="2021-06" db="EMBL/GenBank/DDBJ databases">
        <title>Parelaphostrongylus tenuis whole genome reference sequence.</title>
        <authorList>
            <person name="Garwood T.J."/>
            <person name="Larsen P.A."/>
            <person name="Fountain-Jones N.M."/>
            <person name="Garbe J.R."/>
            <person name="Macchietto M.G."/>
            <person name="Kania S.A."/>
            <person name="Gerhold R.W."/>
            <person name="Richards J.E."/>
            <person name="Wolf T.M."/>
        </authorList>
    </citation>
    <scope>NUCLEOTIDE SEQUENCE</scope>
    <source>
        <strain evidence="1">MNPRO001-30</strain>
        <tissue evidence="1">Meninges</tissue>
    </source>
</reference>